<evidence type="ECO:0000256" key="1">
    <source>
        <dbReference type="ARBA" id="ARBA00004141"/>
    </source>
</evidence>
<feature type="transmembrane region" description="Helical" evidence="5">
    <location>
        <begin position="72"/>
        <end position="91"/>
    </location>
</feature>
<comment type="subcellular location">
    <subcellularLocation>
        <location evidence="1">Membrane</location>
        <topology evidence="1">Multi-pass membrane protein</topology>
    </subcellularLocation>
</comment>
<evidence type="ECO:0000313" key="7">
    <source>
        <dbReference type="EMBL" id="GGL55708.1"/>
    </source>
</evidence>
<gene>
    <name evidence="7" type="ORF">GCM10009039_12390</name>
</gene>
<evidence type="ECO:0000259" key="6">
    <source>
        <dbReference type="Pfam" id="PF00892"/>
    </source>
</evidence>
<protein>
    <submittedName>
        <fullName evidence="7">EamA family transporter</fullName>
    </submittedName>
</protein>
<keyword evidence="8" id="KW-1185">Reference proteome</keyword>
<dbReference type="OrthoDB" id="17861at2157"/>
<dbReference type="InterPro" id="IPR050638">
    <property type="entry name" value="AA-Vitamin_Transporters"/>
</dbReference>
<dbReference type="Proteomes" id="UP000607197">
    <property type="component" value="Unassembled WGS sequence"/>
</dbReference>
<evidence type="ECO:0000256" key="5">
    <source>
        <dbReference type="SAM" id="Phobius"/>
    </source>
</evidence>
<keyword evidence="4 5" id="KW-0472">Membrane</keyword>
<dbReference type="AlphaFoldDB" id="A0A830F2D1"/>
<evidence type="ECO:0000313" key="8">
    <source>
        <dbReference type="Proteomes" id="UP000607197"/>
    </source>
</evidence>
<feature type="domain" description="EamA" evidence="6">
    <location>
        <begin position="14"/>
        <end position="146"/>
    </location>
</feature>
<name>A0A830F2D1_9EURY</name>
<feature type="transmembrane region" description="Helical" evidence="5">
    <location>
        <begin position="157"/>
        <end position="177"/>
    </location>
</feature>
<evidence type="ECO:0000256" key="3">
    <source>
        <dbReference type="ARBA" id="ARBA00022989"/>
    </source>
</evidence>
<proteinExistence type="predicted"/>
<dbReference type="PANTHER" id="PTHR32322">
    <property type="entry name" value="INNER MEMBRANE TRANSPORTER"/>
    <property type="match status" value="1"/>
</dbReference>
<dbReference type="InterPro" id="IPR000620">
    <property type="entry name" value="EamA_dom"/>
</dbReference>
<reference evidence="7" key="2">
    <citation type="submission" date="2020-09" db="EMBL/GenBank/DDBJ databases">
        <authorList>
            <person name="Sun Q."/>
            <person name="Ohkuma M."/>
        </authorList>
    </citation>
    <scope>NUCLEOTIDE SEQUENCE</scope>
    <source>
        <strain evidence="7">JCM 19596</strain>
    </source>
</reference>
<dbReference type="RefSeq" id="WP_188976920.1">
    <property type="nucleotide sequence ID" value="NZ_BMPG01000001.1"/>
</dbReference>
<feature type="domain" description="EamA" evidence="6">
    <location>
        <begin position="159"/>
        <end position="294"/>
    </location>
</feature>
<sequence>MFDLHRSLGRSTLALFALLAGFWGTSFVAIQEGLHYFPPFTFAGIRYLAAGFIILTYAALTVDRWLPRGRDEWLSITVAGVLVFAVYHGLLYLGEQYVSGAVAAVVISLSPVLTVVFAALVLGEGDFDVRTLAGFALGVGGVVVLSQPDLSNLDERYLLGIGLVLAAGAAFALGAVLERPLRTDLPTRAMEGWAMVVGSLVLLGGGAATGESLAAISWTTTAVASLVFLTLGSGVLGFLAYFELLARVGPVDLNLVGYAEPVVATVVAWLLLGQVVSPATLAGFVLVFTGFALVKRDALARKVHALLPARDPGTGGAYAGMDD</sequence>
<dbReference type="GO" id="GO:0016020">
    <property type="term" value="C:membrane"/>
    <property type="evidence" value="ECO:0007669"/>
    <property type="project" value="UniProtKB-SubCell"/>
</dbReference>
<keyword evidence="3 5" id="KW-1133">Transmembrane helix</keyword>
<dbReference type="PANTHER" id="PTHR32322:SF2">
    <property type="entry name" value="EAMA DOMAIN-CONTAINING PROTEIN"/>
    <property type="match status" value="1"/>
</dbReference>
<organism evidence="7 8">
    <name type="scientific">Halocalculus aciditolerans</name>
    <dbReference type="NCBI Taxonomy" id="1383812"/>
    <lineage>
        <taxon>Archaea</taxon>
        <taxon>Methanobacteriati</taxon>
        <taxon>Methanobacteriota</taxon>
        <taxon>Stenosarchaea group</taxon>
        <taxon>Halobacteria</taxon>
        <taxon>Halobacteriales</taxon>
        <taxon>Halobacteriaceae</taxon>
        <taxon>Halocalculus</taxon>
    </lineage>
</organism>
<reference evidence="7" key="1">
    <citation type="journal article" date="2014" name="Int. J. Syst. Evol. Microbiol.">
        <title>Complete genome sequence of Corynebacterium casei LMG S-19264T (=DSM 44701T), isolated from a smear-ripened cheese.</title>
        <authorList>
            <consortium name="US DOE Joint Genome Institute (JGI-PGF)"/>
            <person name="Walter F."/>
            <person name="Albersmeier A."/>
            <person name="Kalinowski J."/>
            <person name="Ruckert C."/>
        </authorList>
    </citation>
    <scope>NUCLEOTIDE SEQUENCE</scope>
    <source>
        <strain evidence="7">JCM 19596</strain>
    </source>
</reference>
<keyword evidence="2 5" id="KW-0812">Transmembrane</keyword>
<accession>A0A830F2D1</accession>
<feature type="transmembrane region" description="Helical" evidence="5">
    <location>
        <begin position="12"/>
        <end position="30"/>
    </location>
</feature>
<evidence type="ECO:0000256" key="4">
    <source>
        <dbReference type="ARBA" id="ARBA00023136"/>
    </source>
</evidence>
<feature type="transmembrane region" description="Helical" evidence="5">
    <location>
        <begin position="97"/>
        <end position="122"/>
    </location>
</feature>
<dbReference type="SUPFAM" id="SSF103481">
    <property type="entry name" value="Multidrug resistance efflux transporter EmrE"/>
    <property type="match status" value="2"/>
</dbReference>
<evidence type="ECO:0000256" key="2">
    <source>
        <dbReference type="ARBA" id="ARBA00022692"/>
    </source>
</evidence>
<feature type="transmembrane region" description="Helical" evidence="5">
    <location>
        <begin position="189"/>
        <end position="209"/>
    </location>
</feature>
<dbReference type="Pfam" id="PF00892">
    <property type="entry name" value="EamA"/>
    <property type="match status" value="2"/>
</dbReference>
<comment type="caution">
    <text evidence="7">The sequence shown here is derived from an EMBL/GenBank/DDBJ whole genome shotgun (WGS) entry which is preliminary data.</text>
</comment>
<feature type="transmembrane region" description="Helical" evidence="5">
    <location>
        <begin position="215"/>
        <end position="241"/>
    </location>
</feature>
<dbReference type="EMBL" id="BMPG01000001">
    <property type="protein sequence ID" value="GGL55708.1"/>
    <property type="molecule type" value="Genomic_DNA"/>
</dbReference>
<dbReference type="InterPro" id="IPR037185">
    <property type="entry name" value="EmrE-like"/>
</dbReference>
<feature type="transmembrane region" description="Helical" evidence="5">
    <location>
        <begin position="36"/>
        <end position="60"/>
    </location>
</feature>